<reference evidence="2 3" key="1">
    <citation type="submission" date="2024-03" db="EMBL/GenBank/DDBJ databases">
        <title>The genome assembly and annotation of the cricket Gryllus longicercus Weissman &amp; Gray.</title>
        <authorList>
            <person name="Szrajer S."/>
            <person name="Gray D."/>
            <person name="Ylla G."/>
        </authorList>
    </citation>
    <scope>NUCLEOTIDE SEQUENCE [LARGE SCALE GENOMIC DNA]</scope>
    <source>
        <strain evidence="2">DAG 2021-001</strain>
        <tissue evidence="2">Whole body minus gut</tissue>
    </source>
</reference>
<sequence>MSSDWSEECPGNETHSSYLCPPFKVCCEQLCCDVEWTVTDTVILAVILVFILVGALALYCWVERRANRDRGERWRLLR</sequence>
<keyword evidence="1" id="KW-0812">Transmembrane</keyword>
<organism evidence="2 3">
    <name type="scientific">Gryllus longicercus</name>
    <dbReference type="NCBI Taxonomy" id="2509291"/>
    <lineage>
        <taxon>Eukaryota</taxon>
        <taxon>Metazoa</taxon>
        <taxon>Ecdysozoa</taxon>
        <taxon>Arthropoda</taxon>
        <taxon>Hexapoda</taxon>
        <taxon>Insecta</taxon>
        <taxon>Pterygota</taxon>
        <taxon>Neoptera</taxon>
        <taxon>Polyneoptera</taxon>
        <taxon>Orthoptera</taxon>
        <taxon>Ensifera</taxon>
        <taxon>Gryllidea</taxon>
        <taxon>Grylloidea</taxon>
        <taxon>Gryllidae</taxon>
        <taxon>Gryllinae</taxon>
        <taxon>Gryllus</taxon>
    </lineage>
</organism>
<gene>
    <name evidence="2" type="ORF">R5R35_005471</name>
</gene>
<evidence type="ECO:0000313" key="3">
    <source>
        <dbReference type="Proteomes" id="UP001378592"/>
    </source>
</evidence>
<name>A0AAN9ZE16_9ORTH</name>
<keyword evidence="3" id="KW-1185">Reference proteome</keyword>
<evidence type="ECO:0000256" key="1">
    <source>
        <dbReference type="SAM" id="Phobius"/>
    </source>
</evidence>
<accession>A0AAN9ZE16</accession>
<keyword evidence="1" id="KW-1133">Transmembrane helix</keyword>
<comment type="caution">
    <text evidence="2">The sequence shown here is derived from an EMBL/GenBank/DDBJ whole genome shotgun (WGS) entry which is preliminary data.</text>
</comment>
<dbReference type="EMBL" id="JAZDUA010000052">
    <property type="protein sequence ID" value="KAK7870810.1"/>
    <property type="molecule type" value="Genomic_DNA"/>
</dbReference>
<dbReference type="AlphaFoldDB" id="A0AAN9ZE16"/>
<dbReference type="Proteomes" id="UP001378592">
    <property type="component" value="Unassembled WGS sequence"/>
</dbReference>
<protein>
    <submittedName>
        <fullName evidence="2">Uncharacterized protein</fullName>
    </submittedName>
</protein>
<keyword evidence="1" id="KW-0472">Membrane</keyword>
<feature type="transmembrane region" description="Helical" evidence="1">
    <location>
        <begin position="42"/>
        <end position="62"/>
    </location>
</feature>
<proteinExistence type="predicted"/>
<evidence type="ECO:0000313" key="2">
    <source>
        <dbReference type="EMBL" id="KAK7870810.1"/>
    </source>
</evidence>